<keyword evidence="3 9" id="KW-0813">Transport</keyword>
<evidence type="ECO:0000256" key="4">
    <source>
        <dbReference type="ARBA" id="ARBA00022692"/>
    </source>
</evidence>
<keyword evidence="7 9" id="KW-0496">Mitochondrion</keyword>
<dbReference type="GO" id="GO:0006850">
    <property type="term" value="P:pyruvate import into mitochondria"/>
    <property type="evidence" value="ECO:0007669"/>
    <property type="project" value="InterPro"/>
</dbReference>
<comment type="subcellular location">
    <subcellularLocation>
        <location evidence="1 9">Mitochondrion inner membrane</location>
        <topology evidence="1 9">Multi-pass membrane protein</topology>
    </subcellularLocation>
</comment>
<evidence type="ECO:0000256" key="8">
    <source>
        <dbReference type="ARBA" id="ARBA00023136"/>
    </source>
</evidence>
<gene>
    <name evidence="10" type="ORF">D0Y65_042836</name>
</gene>
<evidence type="ECO:0000256" key="7">
    <source>
        <dbReference type="ARBA" id="ARBA00023128"/>
    </source>
</evidence>
<protein>
    <recommendedName>
        <fullName evidence="9">Mitochondrial pyruvate carrier</fullName>
    </recommendedName>
</protein>
<dbReference type="InterPro" id="IPR005336">
    <property type="entry name" value="MPC"/>
</dbReference>
<name>A0A445GF34_GLYSO</name>
<keyword evidence="4" id="KW-0812">Transmembrane</keyword>
<keyword evidence="10" id="KW-0670">Pyruvate</keyword>
<dbReference type="EMBL" id="QZWG01000016">
    <property type="protein sequence ID" value="RZB59805.1"/>
    <property type="molecule type" value="Genomic_DNA"/>
</dbReference>
<dbReference type="Pfam" id="PF03650">
    <property type="entry name" value="MPC"/>
    <property type="match status" value="2"/>
</dbReference>
<dbReference type="PANTHER" id="PTHR14154">
    <property type="entry name" value="UPF0041 BRAIN PROTEIN 44-RELATED"/>
    <property type="match status" value="1"/>
</dbReference>
<keyword evidence="11" id="KW-1185">Reference proteome</keyword>
<evidence type="ECO:0000313" key="11">
    <source>
        <dbReference type="Proteomes" id="UP000289340"/>
    </source>
</evidence>
<evidence type="ECO:0000313" key="10">
    <source>
        <dbReference type="EMBL" id="RZB59805.1"/>
    </source>
</evidence>
<keyword evidence="6" id="KW-1133">Transmembrane helix</keyword>
<dbReference type="GO" id="GO:0005743">
    <property type="term" value="C:mitochondrial inner membrane"/>
    <property type="evidence" value="ECO:0007669"/>
    <property type="project" value="UniProtKB-SubCell"/>
</dbReference>
<comment type="caution">
    <text evidence="10">The sequence shown here is derived from an EMBL/GenBank/DDBJ whole genome shotgun (WGS) entry which is preliminary data.</text>
</comment>
<keyword evidence="5 9" id="KW-0999">Mitochondrion inner membrane</keyword>
<dbReference type="Proteomes" id="UP000289340">
    <property type="component" value="Chromosome 16"/>
</dbReference>
<accession>A0A445GF34</accession>
<evidence type="ECO:0000256" key="1">
    <source>
        <dbReference type="ARBA" id="ARBA00004448"/>
    </source>
</evidence>
<comment type="similarity">
    <text evidence="2 9">Belongs to the mitochondrial pyruvate carrier (MPC) (TC 2.A.105) family.</text>
</comment>
<reference evidence="10 11" key="1">
    <citation type="submission" date="2018-09" db="EMBL/GenBank/DDBJ databases">
        <title>A high-quality reference genome of wild soybean provides a powerful tool to mine soybean genomes.</title>
        <authorList>
            <person name="Xie M."/>
            <person name="Chung C.Y.L."/>
            <person name="Li M.-W."/>
            <person name="Wong F.-L."/>
            <person name="Chan T.-F."/>
            <person name="Lam H.-M."/>
        </authorList>
    </citation>
    <scope>NUCLEOTIDE SEQUENCE [LARGE SCALE GENOMIC DNA]</scope>
    <source>
        <strain evidence="11">cv. W05</strain>
        <tissue evidence="10">Hypocotyl of etiolated seedlings</tissue>
    </source>
</reference>
<organism evidence="10 11">
    <name type="scientific">Glycine soja</name>
    <name type="common">Wild soybean</name>
    <dbReference type="NCBI Taxonomy" id="3848"/>
    <lineage>
        <taxon>Eukaryota</taxon>
        <taxon>Viridiplantae</taxon>
        <taxon>Streptophyta</taxon>
        <taxon>Embryophyta</taxon>
        <taxon>Tracheophyta</taxon>
        <taxon>Spermatophyta</taxon>
        <taxon>Magnoliopsida</taxon>
        <taxon>eudicotyledons</taxon>
        <taxon>Gunneridae</taxon>
        <taxon>Pentapetalae</taxon>
        <taxon>rosids</taxon>
        <taxon>fabids</taxon>
        <taxon>Fabales</taxon>
        <taxon>Fabaceae</taxon>
        <taxon>Papilionoideae</taxon>
        <taxon>50 kb inversion clade</taxon>
        <taxon>NPAAA clade</taxon>
        <taxon>indigoferoid/millettioid clade</taxon>
        <taxon>Phaseoleae</taxon>
        <taxon>Glycine</taxon>
        <taxon>Glycine subgen. Soja</taxon>
    </lineage>
</organism>
<evidence type="ECO:0000256" key="6">
    <source>
        <dbReference type="ARBA" id="ARBA00022989"/>
    </source>
</evidence>
<dbReference type="AlphaFoldDB" id="A0A445GF34"/>
<keyword evidence="8" id="KW-0472">Membrane</keyword>
<proteinExistence type="inferred from homology"/>
<evidence type="ECO:0000256" key="2">
    <source>
        <dbReference type="ARBA" id="ARBA00006416"/>
    </source>
</evidence>
<comment type="function">
    <text evidence="9">Mediates the uptake of pyruvate into mitochondria.</text>
</comment>
<evidence type="ECO:0000256" key="9">
    <source>
        <dbReference type="RuleBase" id="RU363100"/>
    </source>
</evidence>
<sequence>MSYIGCLDSAAGCKIQKIVHIKMNILRSFWNSPTGLKTTHFWGPAFNWSLPFAAAMDTKKPPETISVNMTGVMCVYSASFMRFAWVVRPRNLHLLACHVTNETMQLYQLSRWFRAQRPQNTENSSHQDEHPTLFLEQSHWPQNNSFLGSCLQLEPSFCGSNGHKETTGNNICQYDRSAVMCVYSALCMRFAWMVRPRNPHLLVCHVSNETVQLYQLSRWFRAQRGLEQNKKDADADAE</sequence>
<evidence type="ECO:0000256" key="3">
    <source>
        <dbReference type="ARBA" id="ARBA00022448"/>
    </source>
</evidence>
<evidence type="ECO:0000256" key="5">
    <source>
        <dbReference type="ARBA" id="ARBA00022792"/>
    </source>
</evidence>